<evidence type="ECO:0000256" key="2">
    <source>
        <dbReference type="ARBA" id="ARBA00023128"/>
    </source>
</evidence>
<proteinExistence type="inferred from homology"/>
<comment type="subcellular location">
    <subcellularLocation>
        <location evidence="1">Mitochondrion</location>
    </subcellularLocation>
</comment>
<dbReference type="GO" id="GO:0005739">
    <property type="term" value="C:mitochondrion"/>
    <property type="evidence" value="ECO:0007669"/>
    <property type="project" value="UniProtKB-SubCell"/>
</dbReference>
<accession>A0A3M7SZ53</accession>
<evidence type="ECO:0000256" key="3">
    <source>
        <dbReference type="ARBA" id="ARBA00043970"/>
    </source>
</evidence>
<dbReference type="GO" id="GO:0006103">
    <property type="term" value="P:2-oxoglutarate metabolic process"/>
    <property type="evidence" value="ECO:0007669"/>
    <property type="project" value="InterPro"/>
</dbReference>
<gene>
    <name evidence="4" type="ORF">BpHYR1_006561</name>
</gene>
<organism evidence="4 5">
    <name type="scientific">Brachionus plicatilis</name>
    <name type="common">Marine rotifer</name>
    <name type="synonym">Brachionus muelleri</name>
    <dbReference type="NCBI Taxonomy" id="10195"/>
    <lineage>
        <taxon>Eukaryota</taxon>
        <taxon>Metazoa</taxon>
        <taxon>Spiralia</taxon>
        <taxon>Gnathifera</taxon>
        <taxon>Rotifera</taxon>
        <taxon>Eurotatoria</taxon>
        <taxon>Monogononta</taxon>
        <taxon>Pseudotrocha</taxon>
        <taxon>Ploima</taxon>
        <taxon>Brachionidae</taxon>
        <taxon>Brachionus</taxon>
    </lineage>
</organism>
<keyword evidence="5" id="KW-1185">Reference proteome</keyword>
<dbReference type="Pfam" id="PF10937">
    <property type="entry name" value="Kgd4-YMR31"/>
    <property type="match status" value="1"/>
</dbReference>
<protein>
    <submittedName>
        <fullName evidence="4">Uncharacterized protein</fullName>
    </submittedName>
</protein>
<dbReference type="AlphaFoldDB" id="A0A3M7SZ53"/>
<sequence length="76" mass="8946">MKLIERAVKFSQRIPLIKFRFGPRTSKIEETKKVEPQADNPEPKKRTVLEFVQLPERYRPRPIADEEINAINHGGY</sequence>
<dbReference type="InterPro" id="IPR020373">
    <property type="entry name" value="Kgd4/YMR-31"/>
</dbReference>
<keyword evidence="2" id="KW-0496">Mitochondrion</keyword>
<dbReference type="EMBL" id="REGN01000559">
    <property type="protein sequence ID" value="RNA41103.1"/>
    <property type="molecule type" value="Genomic_DNA"/>
</dbReference>
<comment type="similarity">
    <text evidence="3">Belongs to the alpha-ketoglutarate dehydrogenase component 4 family.</text>
</comment>
<reference evidence="4 5" key="1">
    <citation type="journal article" date="2018" name="Sci. Rep.">
        <title>Genomic signatures of local adaptation to the degree of environmental predictability in rotifers.</title>
        <authorList>
            <person name="Franch-Gras L."/>
            <person name="Hahn C."/>
            <person name="Garcia-Roger E.M."/>
            <person name="Carmona M.J."/>
            <person name="Serra M."/>
            <person name="Gomez A."/>
        </authorList>
    </citation>
    <scope>NUCLEOTIDE SEQUENCE [LARGE SCALE GENOMIC DNA]</scope>
    <source>
        <strain evidence="4">HYR1</strain>
    </source>
</reference>
<dbReference type="Proteomes" id="UP000276133">
    <property type="component" value="Unassembled WGS sequence"/>
</dbReference>
<evidence type="ECO:0000256" key="1">
    <source>
        <dbReference type="ARBA" id="ARBA00004173"/>
    </source>
</evidence>
<evidence type="ECO:0000313" key="5">
    <source>
        <dbReference type="Proteomes" id="UP000276133"/>
    </source>
</evidence>
<name>A0A3M7SZ53_BRAPC</name>
<dbReference type="OrthoDB" id="2116030at2759"/>
<comment type="caution">
    <text evidence="4">The sequence shown here is derived from an EMBL/GenBank/DDBJ whole genome shotgun (WGS) entry which is preliminary data.</text>
</comment>
<evidence type="ECO:0000313" key="4">
    <source>
        <dbReference type="EMBL" id="RNA41103.1"/>
    </source>
</evidence>